<dbReference type="GO" id="GO:0051083">
    <property type="term" value="P:'de novo' cotranslational protein folding"/>
    <property type="evidence" value="ECO:0007669"/>
    <property type="project" value="TreeGrafter"/>
</dbReference>
<dbReference type="SUPFAM" id="SSF102735">
    <property type="entry name" value="Trigger factor ribosome-binding domain"/>
    <property type="match status" value="1"/>
</dbReference>
<dbReference type="PANTHER" id="PTHR30560:SF3">
    <property type="entry name" value="TRIGGER FACTOR-LIKE PROTEIN TIG, CHLOROPLASTIC"/>
    <property type="match status" value="1"/>
</dbReference>
<dbReference type="InterPro" id="IPR036611">
    <property type="entry name" value="Trigger_fac_ribosome-bd_sf"/>
</dbReference>
<accession>A0A1X7KFG8</accession>
<dbReference type="InterPro" id="IPR027304">
    <property type="entry name" value="Trigger_fact/SurA_dom_sf"/>
</dbReference>
<dbReference type="GO" id="GO:0044183">
    <property type="term" value="F:protein folding chaperone"/>
    <property type="evidence" value="ECO:0007669"/>
    <property type="project" value="TreeGrafter"/>
</dbReference>
<dbReference type="InterPro" id="IPR037041">
    <property type="entry name" value="Trigger_fac_C_sf"/>
</dbReference>
<dbReference type="InterPro" id="IPR005215">
    <property type="entry name" value="Trig_fac"/>
</dbReference>
<proteinExistence type="predicted"/>
<reference evidence="4" key="1">
    <citation type="submission" date="2017-04" db="EMBL/GenBank/DDBJ databases">
        <authorList>
            <person name="Varghese N."/>
            <person name="Submissions S."/>
        </authorList>
    </citation>
    <scope>NUCLEOTIDE SEQUENCE [LARGE SCALE GENOMIC DNA]</scope>
    <source>
        <strain evidence="4">DSM 4125</strain>
    </source>
</reference>
<name>A0A1X7KFG8_9BACT</name>
<dbReference type="Gene3D" id="1.10.3120.10">
    <property type="entry name" value="Trigger factor, C-terminal domain"/>
    <property type="match status" value="1"/>
</dbReference>
<dbReference type="STRING" id="1028.SAMN05661096_02672"/>
<feature type="region of interest" description="Disordered" evidence="1">
    <location>
        <begin position="149"/>
        <end position="172"/>
    </location>
</feature>
<keyword evidence="4" id="KW-1185">Reference proteome</keyword>
<dbReference type="GO" id="GO:0043022">
    <property type="term" value="F:ribosome binding"/>
    <property type="evidence" value="ECO:0007669"/>
    <property type="project" value="TreeGrafter"/>
</dbReference>
<dbReference type="PANTHER" id="PTHR30560">
    <property type="entry name" value="TRIGGER FACTOR CHAPERONE AND PEPTIDYL-PROLYL CIS/TRANS ISOMERASE"/>
    <property type="match status" value="1"/>
</dbReference>
<dbReference type="PIRSF" id="PIRSF003095">
    <property type="entry name" value="Trigger_factor"/>
    <property type="match status" value="1"/>
</dbReference>
<evidence type="ECO:0000313" key="3">
    <source>
        <dbReference type="EMBL" id="SMG39695.1"/>
    </source>
</evidence>
<dbReference type="EMBL" id="FXAW01000005">
    <property type="protein sequence ID" value="SMG39695.1"/>
    <property type="molecule type" value="Genomic_DNA"/>
</dbReference>
<organism evidence="3 4">
    <name type="scientific">Marivirga sericea</name>
    <dbReference type="NCBI Taxonomy" id="1028"/>
    <lineage>
        <taxon>Bacteria</taxon>
        <taxon>Pseudomonadati</taxon>
        <taxon>Bacteroidota</taxon>
        <taxon>Cytophagia</taxon>
        <taxon>Cytophagales</taxon>
        <taxon>Marivirgaceae</taxon>
        <taxon>Marivirga</taxon>
    </lineage>
</organism>
<feature type="domain" description="Trigger factor ribosome-binding bacterial" evidence="2">
    <location>
        <begin position="1"/>
        <end position="149"/>
    </location>
</feature>
<evidence type="ECO:0000256" key="1">
    <source>
        <dbReference type="SAM" id="MobiDB-lite"/>
    </source>
</evidence>
<protein>
    <submittedName>
        <fullName evidence="3">Trigger factor</fullName>
    </submittedName>
</protein>
<dbReference type="RefSeq" id="WP_085517838.1">
    <property type="nucleotide sequence ID" value="NZ_FXAW01000005.1"/>
</dbReference>
<feature type="compositionally biased region" description="Basic and acidic residues" evidence="1">
    <location>
        <begin position="149"/>
        <end position="169"/>
    </location>
</feature>
<dbReference type="InterPro" id="IPR008881">
    <property type="entry name" value="Trigger_fac_ribosome-bd_bac"/>
</dbReference>
<sequence>MDITLNKKDNTNASIKIILNEADYQPNVEQKIKEYRKNANIKGFRPGKVPASYIKKLYGKSVLVEEINSLLSKSLTDYIKQNDLKILGEPIPNQEDAAKIDWDNQKEFEFEYTLGLVDEFDIKLDEKFKIEKHKIEVTDKVMKETMDNLTKQHGDTESVEESKAEDSLEGKLSTADGEVQEKVVLPIEDAEKKAQKQFVGVKKGDEIKFDIEKTFKSAEAKSRLLGQNETDANAASGEYILTVSDIKRTKPAEINEELFEKVFGKDAVKTRAEFDQKVKETIAENYDRETENLLNRDLVDSLVEKTKFELPDEFLKNWLLLSNEGKVTQEQIDKEYDLYTKDLRWNLIKNKVADANKDSIKVENDDIMSYTKGMIAEQFGAYGMADQLGDNMDSFAQNYLQGENGENYRKVYEELLNKRVLDFIKDKISIKEKKVDLDGFKKAVDKN</sequence>
<evidence type="ECO:0000313" key="4">
    <source>
        <dbReference type="Proteomes" id="UP000193804"/>
    </source>
</evidence>
<dbReference type="AlphaFoldDB" id="A0A1X7KFG8"/>
<dbReference type="GO" id="GO:0015031">
    <property type="term" value="P:protein transport"/>
    <property type="evidence" value="ECO:0007669"/>
    <property type="project" value="InterPro"/>
</dbReference>
<dbReference type="Gene3D" id="3.30.70.1050">
    <property type="entry name" value="Trigger factor ribosome-binding domain"/>
    <property type="match status" value="1"/>
</dbReference>
<dbReference type="Proteomes" id="UP000193804">
    <property type="component" value="Unassembled WGS sequence"/>
</dbReference>
<dbReference type="SUPFAM" id="SSF109998">
    <property type="entry name" value="Triger factor/SurA peptide-binding domain-like"/>
    <property type="match status" value="1"/>
</dbReference>
<dbReference type="Pfam" id="PF05697">
    <property type="entry name" value="Trigger_N"/>
    <property type="match status" value="1"/>
</dbReference>
<dbReference type="NCBIfam" id="TIGR00115">
    <property type="entry name" value="tig"/>
    <property type="match status" value="1"/>
</dbReference>
<dbReference type="GO" id="GO:0043335">
    <property type="term" value="P:protein unfolding"/>
    <property type="evidence" value="ECO:0007669"/>
    <property type="project" value="TreeGrafter"/>
</dbReference>
<dbReference type="GO" id="GO:0003755">
    <property type="term" value="F:peptidyl-prolyl cis-trans isomerase activity"/>
    <property type="evidence" value="ECO:0007669"/>
    <property type="project" value="TreeGrafter"/>
</dbReference>
<dbReference type="OrthoDB" id="9767721at2"/>
<evidence type="ECO:0000259" key="2">
    <source>
        <dbReference type="Pfam" id="PF05697"/>
    </source>
</evidence>
<gene>
    <name evidence="3" type="ORF">SAMN05661096_02672</name>
</gene>